<evidence type="ECO:0000313" key="3">
    <source>
        <dbReference type="EMBL" id="CAI8055387.1"/>
    </source>
</evidence>
<feature type="domain" description="XdhC Rossmann" evidence="2">
    <location>
        <begin position="195"/>
        <end position="337"/>
    </location>
</feature>
<sequence length="345" mass="36806">MEDILPSLKEWQTLGEEIALATVIRVERSAPRPPGARLGVTRGGRMVGSVSGGCVESDVIERAMQTLDSGKPVVANYGIADELGFQVGLSCGGSIDVLIEPYVPTAEWDALTQAVVGRQPAVFAVGLAPKALLGRKLTILPPAESIGAIAPELDEQLARAGSLLLETGGTRLVTLPWQGEEAQVFLEAFAPLPSMVIFGATHTAISLSRLAEEVGFQVTVIDARSALATEERFPSVHRLIRSWPEEALAETPLSSNSYVVVLTHDPKFDIPALGCALRSKARYIGAQGSRVTQEARRKKLLEDGFTEADLERIRAPIGLDIGSRTPAELALSILAELVAVRYGKA</sequence>
<dbReference type="EMBL" id="CASHTH010004276">
    <property type="protein sequence ID" value="CAI8055387.1"/>
    <property type="molecule type" value="Genomic_DNA"/>
</dbReference>
<reference evidence="3" key="1">
    <citation type="submission" date="2023-03" db="EMBL/GenBank/DDBJ databases">
        <authorList>
            <person name="Steffen K."/>
            <person name="Cardenas P."/>
        </authorList>
    </citation>
    <scope>NUCLEOTIDE SEQUENCE</scope>
</reference>
<dbReference type="Pfam" id="PF13478">
    <property type="entry name" value="XdhC_C"/>
    <property type="match status" value="1"/>
</dbReference>
<accession>A0AA35TYI4</accession>
<keyword evidence="4" id="KW-1185">Reference proteome</keyword>
<evidence type="ECO:0000313" key="4">
    <source>
        <dbReference type="Proteomes" id="UP001174909"/>
    </source>
</evidence>
<organism evidence="3 4">
    <name type="scientific">Geodia barretti</name>
    <name type="common">Barrett's horny sponge</name>
    <dbReference type="NCBI Taxonomy" id="519541"/>
    <lineage>
        <taxon>Eukaryota</taxon>
        <taxon>Metazoa</taxon>
        <taxon>Porifera</taxon>
        <taxon>Demospongiae</taxon>
        <taxon>Heteroscleromorpha</taxon>
        <taxon>Tetractinellida</taxon>
        <taxon>Astrophorina</taxon>
        <taxon>Geodiidae</taxon>
        <taxon>Geodia</taxon>
    </lineage>
</organism>
<evidence type="ECO:0000259" key="1">
    <source>
        <dbReference type="Pfam" id="PF02625"/>
    </source>
</evidence>
<dbReference type="InterPro" id="IPR027051">
    <property type="entry name" value="XdhC_Rossmann_dom"/>
</dbReference>
<name>A0AA35TYI4_GEOBA</name>
<dbReference type="Pfam" id="PF02625">
    <property type="entry name" value="XdhC_CoxI"/>
    <property type="match status" value="1"/>
</dbReference>
<dbReference type="PANTHER" id="PTHR30388:SF4">
    <property type="entry name" value="MOLYBDENUM COFACTOR INSERTION CHAPERONE PAOD"/>
    <property type="match status" value="1"/>
</dbReference>
<proteinExistence type="predicted"/>
<dbReference type="InterPro" id="IPR052698">
    <property type="entry name" value="MoCofactor_Util/Proc"/>
</dbReference>
<dbReference type="InterPro" id="IPR003777">
    <property type="entry name" value="XdhC_CoxI"/>
</dbReference>
<comment type="caution">
    <text evidence="3">The sequence shown here is derived from an EMBL/GenBank/DDBJ whole genome shotgun (WGS) entry which is preliminary data.</text>
</comment>
<dbReference type="PANTHER" id="PTHR30388">
    <property type="entry name" value="ALDEHYDE OXIDOREDUCTASE MOLYBDENUM COFACTOR ASSEMBLY PROTEIN"/>
    <property type="match status" value="1"/>
</dbReference>
<gene>
    <name evidence="3" type="ORF">GBAR_LOCUS30249</name>
</gene>
<protein>
    <submittedName>
        <fullName evidence="3">Probable xanthine dehydrogenase subunit A</fullName>
    </submittedName>
</protein>
<dbReference type="Proteomes" id="UP001174909">
    <property type="component" value="Unassembled WGS sequence"/>
</dbReference>
<dbReference type="AlphaFoldDB" id="A0AA35TYI4"/>
<dbReference type="Gene3D" id="3.40.50.720">
    <property type="entry name" value="NAD(P)-binding Rossmann-like Domain"/>
    <property type="match status" value="1"/>
</dbReference>
<feature type="domain" description="XdhC- CoxI" evidence="1">
    <location>
        <begin position="11"/>
        <end position="78"/>
    </location>
</feature>
<evidence type="ECO:0000259" key="2">
    <source>
        <dbReference type="Pfam" id="PF13478"/>
    </source>
</evidence>